<keyword evidence="3" id="KW-1185">Reference proteome</keyword>
<name>A0A6N1AX29_9PROT</name>
<protein>
    <submittedName>
        <fullName evidence="2">Uncharacterized protein</fullName>
    </submittedName>
</protein>
<dbReference type="RefSeq" id="WP_109154128.1">
    <property type="nucleotide sequence ID" value="NZ_BSOV01000001.1"/>
</dbReference>
<reference evidence="2 3" key="1">
    <citation type="submission" date="2020-06" db="EMBL/GenBank/DDBJ databases">
        <title>Complete genome of Azosprillum oryzae KACC14407.</title>
        <authorList>
            <person name="Kim M."/>
            <person name="Park Y.-J."/>
            <person name="Shin J.-H."/>
        </authorList>
    </citation>
    <scope>NUCLEOTIDE SEQUENCE [LARGE SCALE GENOMIC DNA]</scope>
    <source>
        <strain evidence="2 3">KACC 14407</strain>
        <plasmid evidence="2 3">unnamed7</plasmid>
    </source>
</reference>
<keyword evidence="1" id="KW-0472">Membrane</keyword>
<dbReference type="EMBL" id="CP054622">
    <property type="protein sequence ID" value="QKS54757.1"/>
    <property type="molecule type" value="Genomic_DNA"/>
</dbReference>
<accession>A0A6N1AX29</accession>
<evidence type="ECO:0000313" key="3">
    <source>
        <dbReference type="Proteomes" id="UP000509702"/>
    </source>
</evidence>
<keyword evidence="1" id="KW-0812">Transmembrane</keyword>
<feature type="transmembrane region" description="Helical" evidence="1">
    <location>
        <begin position="12"/>
        <end position="30"/>
    </location>
</feature>
<proteinExistence type="predicted"/>
<evidence type="ECO:0000313" key="2">
    <source>
        <dbReference type="EMBL" id="QKS54757.1"/>
    </source>
</evidence>
<evidence type="ECO:0000256" key="1">
    <source>
        <dbReference type="SAM" id="Phobius"/>
    </source>
</evidence>
<dbReference type="Proteomes" id="UP000509702">
    <property type="component" value="Plasmid unnamed7"/>
</dbReference>
<dbReference type="KEGG" id="aoz:HUE56_30115"/>
<geneLocation type="plasmid" evidence="2 3">
    <name>unnamed7</name>
</geneLocation>
<feature type="transmembrane region" description="Helical" evidence="1">
    <location>
        <begin position="36"/>
        <end position="58"/>
    </location>
</feature>
<dbReference type="AlphaFoldDB" id="A0A6N1AX29"/>
<keyword evidence="2" id="KW-0614">Plasmid</keyword>
<keyword evidence="1" id="KW-1133">Transmembrane helix</keyword>
<sequence length="95" mass="10910">MSYRNNHRNRLALCAIAIGMCMLVVASQLLPWLHTATLIAGAVIAVVLLAFLGFRYTAFWRDIWIMRRAFNQAVDEANERRSLEPLSRLDAKKYD</sequence>
<gene>
    <name evidence="2" type="ORF">HUE56_30115</name>
</gene>
<organism evidence="2 3">
    <name type="scientific">Azospirillum oryzae</name>
    <dbReference type="NCBI Taxonomy" id="286727"/>
    <lineage>
        <taxon>Bacteria</taxon>
        <taxon>Pseudomonadati</taxon>
        <taxon>Pseudomonadota</taxon>
        <taxon>Alphaproteobacteria</taxon>
        <taxon>Rhodospirillales</taxon>
        <taxon>Azospirillaceae</taxon>
        <taxon>Azospirillum</taxon>
    </lineage>
</organism>